<evidence type="ECO:0000256" key="12">
    <source>
        <dbReference type="HAMAP-Rule" id="MF_00662"/>
    </source>
</evidence>
<evidence type="ECO:0000256" key="9">
    <source>
        <dbReference type="ARBA" id="ARBA00023239"/>
    </source>
</evidence>
<evidence type="ECO:0000256" key="10">
    <source>
        <dbReference type="ARBA" id="ARBA00023264"/>
    </source>
</evidence>
<feature type="active site" description="Charge relay system; for autoendoproteolytic cleavage activity" evidence="12">
    <location>
        <position position="248"/>
    </location>
</feature>
<keyword evidence="3 12" id="KW-0444">Lipid biosynthesis</keyword>
<feature type="active site" description="Charge relay system; for autoendoproteolytic cleavage activity" evidence="12">
    <location>
        <position position="88"/>
    </location>
</feature>
<evidence type="ECO:0000256" key="6">
    <source>
        <dbReference type="ARBA" id="ARBA00023136"/>
    </source>
</evidence>
<evidence type="ECO:0000256" key="3">
    <source>
        <dbReference type="ARBA" id="ARBA00022516"/>
    </source>
</evidence>
<keyword evidence="8 12" id="KW-0594">Phospholipid biosynthesis</keyword>
<keyword evidence="5 12" id="KW-0443">Lipid metabolism</keyword>
<keyword evidence="11 12" id="KW-0670">Pyruvate</keyword>
<evidence type="ECO:0000313" key="13">
    <source>
        <dbReference type="EMBL" id="MCK7594668.1"/>
    </source>
</evidence>
<evidence type="ECO:0000256" key="1">
    <source>
        <dbReference type="ARBA" id="ARBA00005189"/>
    </source>
</evidence>
<comment type="catalytic activity">
    <reaction evidence="12">
        <text>a 1,2-diacyl-sn-glycero-3-phospho-L-serine + H(+) = a 1,2-diacyl-sn-glycero-3-phosphoethanolamine + CO2</text>
        <dbReference type="Rhea" id="RHEA:20828"/>
        <dbReference type="ChEBI" id="CHEBI:15378"/>
        <dbReference type="ChEBI" id="CHEBI:16526"/>
        <dbReference type="ChEBI" id="CHEBI:57262"/>
        <dbReference type="ChEBI" id="CHEBI:64612"/>
        <dbReference type="EC" id="4.1.1.65"/>
    </reaction>
</comment>
<feature type="site" description="Cleavage (non-hydrolytic); by autocatalysis" evidence="12">
    <location>
        <begin position="247"/>
        <end position="248"/>
    </location>
</feature>
<keyword evidence="6 12" id="KW-0472">Membrane</keyword>
<evidence type="ECO:0000256" key="4">
    <source>
        <dbReference type="ARBA" id="ARBA00022793"/>
    </source>
</evidence>
<dbReference type="GO" id="GO:0004609">
    <property type="term" value="F:phosphatidylserine decarboxylase activity"/>
    <property type="evidence" value="ECO:0007669"/>
    <property type="project" value="UniProtKB-EC"/>
</dbReference>
<comment type="caution">
    <text evidence="13">The sequence shown here is derived from an EMBL/GenBank/DDBJ whole genome shotgun (WGS) entry which is preliminary data.</text>
</comment>
<comment type="subcellular location">
    <subcellularLocation>
        <location evidence="12">Cell membrane</location>
        <topology evidence="12">Peripheral membrane protein</topology>
    </subcellularLocation>
</comment>
<proteinExistence type="inferred from homology"/>
<comment type="cofactor">
    <cofactor evidence="12">
        <name>pyruvate</name>
        <dbReference type="ChEBI" id="CHEBI:15361"/>
    </cofactor>
    <text evidence="12">Binds 1 pyruvoyl group covalently per subunit.</text>
</comment>
<evidence type="ECO:0000256" key="8">
    <source>
        <dbReference type="ARBA" id="ARBA00023209"/>
    </source>
</evidence>
<comment type="similarity">
    <text evidence="12">Belongs to the phosphatidylserine decarboxylase family. PSD-B subfamily. Prokaryotic type I sub-subfamily.</text>
</comment>
<feature type="active site" description="Schiff-base intermediate with substrate; via pyruvic acid; for decarboxylase activity" evidence="12">
    <location>
        <position position="248"/>
    </location>
</feature>
<evidence type="ECO:0000256" key="5">
    <source>
        <dbReference type="ARBA" id="ARBA00023098"/>
    </source>
</evidence>
<dbReference type="Proteomes" id="UP001431449">
    <property type="component" value="Unassembled WGS sequence"/>
</dbReference>
<name>A0ABT0GJF8_9GAMM</name>
<evidence type="ECO:0000256" key="11">
    <source>
        <dbReference type="ARBA" id="ARBA00023317"/>
    </source>
</evidence>
<dbReference type="InterPro" id="IPR033178">
    <property type="entry name" value="PSD_type1_pro"/>
</dbReference>
<dbReference type="NCBIfam" id="TIGR00163">
    <property type="entry name" value="PS_decarb"/>
    <property type="match status" value="1"/>
</dbReference>
<keyword evidence="4 12" id="KW-0210">Decarboxylase</keyword>
<comment type="function">
    <text evidence="12">Catalyzes the formation of phosphatidylethanolamine (PtdEtn) from phosphatidylserine (PtdSer).</text>
</comment>
<dbReference type="PANTHER" id="PTHR10067">
    <property type="entry name" value="PHOSPHATIDYLSERINE DECARBOXYLASE"/>
    <property type="match status" value="1"/>
</dbReference>
<comment type="pathway">
    <text evidence="12">Phospholipid metabolism; phosphatidylethanolamine biosynthesis; phosphatidylethanolamine from CDP-diacylglycerol: step 2/2.</text>
</comment>
<comment type="pathway">
    <text evidence="1">Lipid metabolism.</text>
</comment>
<reference evidence="13" key="1">
    <citation type="submission" date="2022-04" db="EMBL/GenBank/DDBJ databases">
        <title>Lysobacter sp. CAU 1642 isolated from sea sand.</title>
        <authorList>
            <person name="Kim W."/>
        </authorList>
    </citation>
    <scope>NUCLEOTIDE SEQUENCE</scope>
    <source>
        <strain evidence="13">CAU 1642</strain>
    </source>
</reference>
<keyword evidence="14" id="KW-1185">Reference proteome</keyword>
<dbReference type="Pfam" id="PF02666">
    <property type="entry name" value="PS_Dcarbxylase"/>
    <property type="match status" value="1"/>
</dbReference>
<comment type="subunit">
    <text evidence="12">Heterodimer of a large membrane-associated beta subunit and a small pyruvoyl-containing alpha subunit.</text>
</comment>
<evidence type="ECO:0000256" key="7">
    <source>
        <dbReference type="ARBA" id="ARBA00023145"/>
    </source>
</evidence>
<evidence type="ECO:0000256" key="2">
    <source>
        <dbReference type="ARBA" id="ARBA00022475"/>
    </source>
</evidence>
<comment type="PTM">
    <text evidence="12">Is synthesized initially as an inactive proenzyme. Formation of the active enzyme involves a self-maturation process in which the active site pyruvoyl group is generated from an internal serine residue via an autocatalytic post-translational modification. Two non-identical subunits are generated from the proenzyme in this reaction, and the pyruvate is formed at the N-terminus of the alpha chain, which is derived from the carboxyl end of the proenzyme. The autoendoproteolytic cleavage occurs by a canonical serine protease mechanism, in which the side chain hydroxyl group of the serine supplies its oxygen atom to form the C-terminus of the beta chain, while the remainder of the serine residue undergoes an oxidative deamination to produce ammonia and the pyruvoyl prosthetic group on the alpha chain. During this reaction, the Ser that is part of the protease active site of the proenzyme becomes the pyruvoyl prosthetic group, which constitutes an essential element of the active site of the mature decarboxylase.</text>
</comment>
<feature type="chain" id="PRO_5044912234" description="Phosphatidylserine decarboxylase alpha chain" evidence="12">
    <location>
        <begin position="248"/>
        <end position="287"/>
    </location>
</feature>
<gene>
    <name evidence="13" type="primary">asd</name>
    <name evidence="12" type="synonym">psd</name>
    <name evidence="13" type="ORF">M0G41_13425</name>
</gene>
<dbReference type="InterPro" id="IPR033177">
    <property type="entry name" value="PSD-B"/>
</dbReference>
<dbReference type="InterPro" id="IPR003817">
    <property type="entry name" value="PS_Dcarbxylase"/>
</dbReference>
<accession>A0ABT0GJF8</accession>
<dbReference type="EC" id="4.1.1.65" evidence="12"/>
<evidence type="ECO:0000313" key="14">
    <source>
        <dbReference type="Proteomes" id="UP001431449"/>
    </source>
</evidence>
<dbReference type="RefSeq" id="WP_248210250.1">
    <property type="nucleotide sequence ID" value="NZ_JALNMH010000011.1"/>
</dbReference>
<protein>
    <recommendedName>
        <fullName evidence="12">Phosphatidylserine decarboxylase proenzyme</fullName>
        <ecNumber evidence="12">4.1.1.65</ecNumber>
    </recommendedName>
    <component>
        <recommendedName>
            <fullName evidence="12">Phosphatidylserine decarboxylase alpha chain</fullName>
        </recommendedName>
    </component>
    <component>
        <recommendedName>
            <fullName evidence="12">Phosphatidylserine decarboxylase beta chain</fullName>
        </recommendedName>
    </component>
</protein>
<organism evidence="13 14">
    <name type="scientific">Pseudomarimonas salicorniae</name>
    <dbReference type="NCBI Taxonomy" id="2933270"/>
    <lineage>
        <taxon>Bacteria</taxon>
        <taxon>Pseudomonadati</taxon>
        <taxon>Pseudomonadota</taxon>
        <taxon>Gammaproteobacteria</taxon>
        <taxon>Lysobacterales</taxon>
        <taxon>Lysobacteraceae</taxon>
        <taxon>Pseudomarimonas</taxon>
    </lineage>
</organism>
<keyword evidence="2 12" id="KW-1003">Cell membrane</keyword>
<feature type="chain" id="PRO_5044912233" description="Phosphatidylserine decarboxylase beta chain" evidence="12">
    <location>
        <begin position="1"/>
        <end position="247"/>
    </location>
</feature>
<keyword evidence="9 12" id="KW-0456">Lyase</keyword>
<feature type="active site" description="Charge relay system; for autoendoproteolytic cleavage activity" evidence="12">
    <location>
        <position position="145"/>
    </location>
</feature>
<dbReference type="PANTHER" id="PTHR10067:SF6">
    <property type="entry name" value="PHOSPHATIDYLSERINE DECARBOXYLASE PROENZYME, MITOCHONDRIAL"/>
    <property type="match status" value="1"/>
</dbReference>
<dbReference type="HAMAP" id="MF_00662">
    <property type="entry name" value="PS_decarb_PSD_B_type1"/>
    <property type="match status" value="1"/>
</dbReference>
<keyword evidence="10 12" id="KW-1208">Phospholipid metabolism</keyword>
<sequence length="287" mass="31632">MSPGILAQYLLPHRLLSSLAYRVARSRQRWLKQTLIDTVIRHFGVDMNEAANSDPTAYPSFNAFFTRALKDGVRSAPAQPERLAHPADGKVSQAGSIDSEGRIFQAKGQSFTAAELLGDADYAQRFAGGDFLNVYLSPRDYHRVHMPWTGTLIETLHIPGRLFSVAPGPVEAIPRLFARNERLVCRFETDFGPMAVVMVGAMLVSGVETVWGGEEIPPYASAPNRKDWRERGIRLERFAEMARFNYGSTVIVLLPAGAVVMDPMEHKQPTRVGEGFATRMNAGAAAS</sequence>
<feature type="modified residue" description="Pyruvic acid (Ser); by autocatalysis" evidence="12">
    <location>
        <position position="248"/>
    </location>
</feature>
<dbReference type="EMBL" id="JALNMH010000011">
    <property type="protein sequence ID" value="MCK7594668.1"/>
    <property type="molecule type" value="Genomic_DNA"/>
</dbReference>
<keyword evidence="7 12" id="KW-0865">Zymogen</keyword>